<gene>
    <name evidence="3" type="ORF">ESB00_18885</name>
</gene>
<accession>A0A4Q1C5X5</accession>
<evidence type="ECO:0000256" key="1">
    <source>
        <dbReference type="SAM" id="Phobius"/>
    </source>
</evidence>
<protein>
    <recommendedName>
        <fullName evidence="2">Signal transduction histidine kinase internal region domain-containing protein</fullName>
    </recommendedName>
</protein>
<dbReference type="OrthoDB" id="625140at2"/>
<evidence type="ECO:0000313" key="3">
    <source>
        <dbReference type="EMBL" id="RXK53753.1"/>
    </source>
</evidence>
<evidence type="ECO:0000313" key="4">
    <source>
        <dbReference type="Proteomes" id="UP000290218"/>
    </source>
</evidence>
<dbReference type="PROSITE" id="PS51257">
    <property type="entry name" value="PROKAR_LIPOPROTEIN"/>
    <property type="match status" value="1"/>
</dbReference>
<reference evidence="3 4" key="1">
    <citation type="submission" date="2019-01" db="EMBL/GenBank/DDBJ databases">
        <title>Lacunisphaera sp. strain TWA-58.</title>
        <authorList>
            <person name="Chen W.-M."/>
        </authorList>
    </citation>
    <scope>NUCLEOTIDE SEQUENCE [LARGE SCALE GENOMIC DNA]</scope>
    <source>
        <strain evidence="3 4">TWA-58</strain>
    </source>
</reference>
<dbReference type="InterPro" id="IPR010559">
    <property type="entry name" value="Sig_transdc_His_kin_internal"/>
</dbReference>
<comment type="caution">
    <text evidence="3">The sequence shown here is derived from an EMBL/GenBank/DDBJ whole genome shotgun (WGS) entry which is preliminary data.</text>
</comment>
<feature type="transmembrane region" description="Helical" evidence="1">
    <location>
        <begin position="283"/>
        <end position="300"/>
    </location>
</feature>
<dbReference type="AlphaFoldDB" id="A0A4Q1C5X5"/>
<evidence type="ECO:0000259" key="2">
    <source>
        <dbReference type="Pfam" id="PF06580"/>
    </source>
</evidence>
<keyword evidence="4" id="KW-1185">Reference proteome</keyword>
<feature type="transmembrane region" description="Helical" evidence="1">
    <location>
        <begin position="359"/>
        <end position="376"/>
    </location>
</feature>
<dbReference type="Pfam" id="PF06580">
    <property type="entry name" value="His_kinase"/>
    <property type="match status" value="1"/>
</dbReference>
<feature type="transmembrane region" description="Helical" evidence="1">
    <location>
        <begin position="332"/>
        <end position="347"/>
    </location>
</feature>
<proteinExistence type="predicted"/>
<name>A0A4Q1C5X5_9BACT</name>
<dbReference type="RefSeq" id="WP_129049753.1">
    <property type="nucleotide sequence ID" value="NZ_SDHX01000002.1"/>
</dbReference>
<feature type="domain" description="Signal transduction histidine kinase internal region" evidence="2">
    <location>
        <begin position="396"/>
        <end position="471"/>
    </location>
</feature>
<dbReference type="PANTHER" id="PTHR34220">
    <property type="entry name" value="SENSOR HISTIDINE KINASE YPDA"/>
    <property type="match status" value="1"/>
</dbReference>
<feature type="transmembrane region" description="Helical" evidence="1">
    <location>
        <begin position="221"/>
        <end position="243"/>
    </location>
</feature>
<dbReference type="Proteomes" id="UP000290218">
    <property type="component" value="Unassembled WGS sequence"/>
</dbReference>
<sequence>MSRAIALWIILIQACVWVPAGRAQSPDRDIRLKHGDDPRWAAPDWDDSDWTPIKYTEYPARAGIYWVRIRLVRPDHSTAPEWVDRYEYLWPSGTKQAPIDGLFFSTVYSFELFLDGQRIATDGVVGHDRASEVPGKLDHLVRLPEGAARRPVHVLALRMSTYHYNFPATQMSIGFQPVNFAQRLREEALQPVFPLIGAVGSLLMTATSLVLFWFIERRRALWLVSVVSLVLAVFYGLIAVRWVLPYTYDWHYPRLLAITWVLTCASVLLIWLLLEQFAVPRKLLWLALSAPLLVLAWQASPIYELKVLWICRAMLVVLLAVTGWACWQHRPGAWLALAGVAVGLLVVQTDRRVFLDPTFFLMIEGIVLLVFAALGAQVQAERTRAREAQLTTARLETELLKKNLQPHFLLNTLTAVAEVIEQDPQGAVGFIEDLGAEFRLLAQMSGERLVPLERELELCRLHLKVIGRRTGREIGLVTEDVNGSLPVPPALFLTLIENGLVHQRWAAGSAFRLRSRPEEKGVSHVFFSPGTARDENTRRGGGTGLRYVKARLEESFPGRWTFTHGAVAGGWETIISWQTDPVSGGVP</sequence>
<feature type="transmembrane region" description="Helical" evidence="1">
    <location>
        <begin position="192"/>
        <end position="214"/>
    </location>
</feature>
<dbReference type="InterPro" id="IPR050640">
    <property type="entry name" value="Bact_2-comp_sensor_kinase"/>
</dbReference>
<keyword evidence="1" id="KW-0472">Membrane</keyword>
<organism evidence="3 4">
    <name type="scientific">Oleiharenicola lentus</name>
    <dbReference type="NCBI Taxonomy" id="2508720"/>
    <lineage>
        <taxon>Bacteria</taxon>
        <taxon>Pseudomonadati</taxon>
        <taxon>Verrucomicrobiota</taxon>
        <taxon>Opitutia</taxon>
        <taxon>Opitutales</taxon>
        <taxon>Opitutaceae</taxon>
        <taxon>Oleiharenicola</taxon>
    </lineage>
</organism>
<dbReference type="GO" id="GO:0000155">
    <property type="term" value="F:phosphorelay sensor kinase activity"/>
    <property type="evidence" value="ECO:0007669"/>
    <property type="project" value="InterPro"/>
</dbReference>
<dbReference type="EMBL" id="SDHX01000002">
    <property type="protein sequence ID" value="RXK53753.1"/>
    <property type="molecule type" value="Genomic_DNA"/>
</dbReference>
<keyword evidence="1" id="KW-0812">Transmembrane</keyword>
<feature type="transmembrane region" description="Helical" evidence="1">
    <location>
        <begin position="306"/>
        <end position="325"/>
    </location>
</feature>
<dbReference type="PANTHER" id="PTHR34220:SF7">
    <property type="entry name" value="SENSOR HISTIDINE KINASE YPDA"/>
    <property type="match status" value="1"/>
</dbReference>
<keyword evidence="1" id="KW-1133">Transmembrane helix</keyword>
<dbReference type="GO" id="GO:0016020">
    <property type="term" value="C:membrane"/>
    <property type="evidence" value="ECO:0007669"/>
    <property type="project" value="InterPro"/>
</dbReference>
<feature type="transmembrane region" description="Helical" evidence="1">
    <location>
        <begin position="255"/>
        <end position="274"/>
    </location>
</feature>